<reference evidence="15" key="1">
    <citation type="journal article" name="Emerg. Infect. Dis.">
        <title>Two cases of a newly characterized neisseria species.</title>
        <authorList>
            <person name="Mustapha M."/>
            <person name="Lemos A.P.S."/>
            <person name="Harrison L.H."/>
            <person name="Vantyne D."/>
            <person name="Sacchi C.T."/>
        </authorList>
    </citation>
    <scope>NUCLEOTIDE SEQUENCE</scope>
    <source>
        <strain evidence="15">N.95.16</strain>
    </source>
</reference>
<dbReference type="PROSITE" id="PS00764">
    <property type="entry name" value="ENDONUCLEASE_III_1"/>
    <property type="match status" value="1"/>
</dbReference>
<dbReference type="GO" id="GO:0046872">
    <property type="term" value="F:metal ion binding"/>
    <property type="evidence" value="ECO:0007669"/>
    <property type="project" value="UniProtKB-UniRule"/>
</dbReference>
<keyword evidence="7" id="KW-0479">Metal-binding</keyword>
<dbReference type="Pfam" id="PF14815">
    <property type="entry name" value="NUDIX_4"/>
    <property type="match status" value="1"/>
</dbReference>
<keyword evidence="16" id="KW-1185">Reference proteome</keyword>
<dbReference type="GO" id="GO:0006298">
    <property type="term" value="P:mismatch repair"/>
    <property type="evidence" value="ECO:0007669"/>
    <property type="project" value="TreeGrafter"/>
</dbReference>
<evidence type="ECO:0000256" key="5">
    <source>
        <dbReference type="ARBA" id="ARBA00022023"/>
    </source>
</evidence>
<evidence type="ECO:0000256" key="1">
    <source>
        <dbReference type="ARBA" id="ARBA00000843"/>
    </source>
</evidence>
<dbReference type="Gene3D" id="3.90.79.10">
    <property type="entry name" value="Nucleoside Triphosphate Pyrophosphohydrolase"/>
    <property type="match status" value="1"/>
</dbReference>
<evidence type="ECO:0000256" key="13">
    <source>
        <dbReference type="ARBA" id="ARBA00023295"/>
    </source>
</evidence>
<comment type="cofactor">
    <cofactor evidence="14">
        <name>[4Fe-4S] cluster</name>
        <dbReference type="ChEBI" id="CHEBI:49883"/>
    </cofactor>
    <text evidence="14">Binds 1 [4Fe-4S] cluster.</text>
</comment>
<comment type="similarity">
    <text evidence="3 14">Belongs to the Nth/MutY family.</text>
</comment>
<dbReference type="NCBIfam" id="TIGR01084">
    <property type="entry name" value="mutY"/>
    <property type="match status" value="1"/>
</dbReference>
<dbReference type="SMART" id="SM00478">
    <property type="entry name" value="ENDO3c"/>
    <property type="match status" value="1"/>
</dbReference>
<evidence type="ECO:0000256" key="11">
    <source>
        <dbReference type="ARBA" id="ARBA00023014"/>
    </source>
</evidence>
<evidence type="ECO:0000256" key="3">
    <source>
        <dbReference type="ARBA" id="ARBA00008343"/>
    </source>
</evidence>
<keyword evidence="12" id="KW-0234">DNA repair</keyword>
<evidence type="ECO:0000256" key="8">
    <source>
        <dbReference type="ARBA" id="ARBA00022763"/>
    </source>
</evidence>
<accession>A0A5Q3RV48</accession>
<gene>
    <name evidence="15" type="primary">mutY</name>
    <name evidence="15" type="ORF">GJU80_10255</name>
</gene>
<dbReference type="SUPFAM" id="SSF55811">
    <property type="entry name" value="Nudix"/>
    <property type="match status" value="1"/>
</dbReference>
<dbReference type="AlphaFoldDB" id="A0A5Q3RV48"/>
<evidence type="ECO:0000256" key="4">
    <source>
        <dbReference type="ARBA" id="ARBA00012045"/>
    </source>
</evidence>
<dbReference type="CDD" id="cd03431">
    <property type="entry name" value="NUDIX_DNA_Glycosylase_C-MutY"/>
    <property type="match status" value="1"/>
</dbReference>
<dbReference type="InterPro" id="IPR003651">
    <property type="entry name" value="Endonuclease3_FeS-loop_motif"/>
</dbReference>
<dbReference type="FunFam" id="1.10.340.30:FF:000002">
    <property type="entry name" value="Adenine DNA glycosylase"/>
    <property type="match status" value="1"/>
</dbReference>
<dbReference type="CDD" id="cd00056">
    <property type="entry name" value="ENDO3c"/>
    <property type="match status" value="1"/>
</dbReference>
<evidence type="ECO:0000313" key="16">
    <source>
        <dbReference type="Proteomes" id="UP000486297"/>
    </source>
</evidence>
<dbReference type="GO" id="GO:0051539">
    <property type="term" value="F:4 iron, 4 sulfur cluster binding"/>
    <property type="evidence" value="ECO:0007669"/>
    <property type="project" value="UniProtKB-UniRule"/>
</dbReference>
<keyword evidence="11" id="KW-0411">Iron-sulfur</keyword>
<dbReference type="Gene3D" id="1.10.1670.10">
    <property type="entry name" value="Helix-hairpin-Helix base-excision DNA repair enzymes (C-terminal)"/>
    <property type="match status" value="1"/>
</dbReference>
<dbReference type="Gene3D" id="1.10.340.30">
    <property type="entry name" value="Hypothetical protein, domain 2"/>
    <property type="match status" value="1"/>
</dbReference>
<dbReference type="InterPro" id="IPR015797">
    <property type="entry name" value="NUDIX_hydrolase-like_dom_sf"/>
</dbReference>
<name>A0A5Q3RV48_9NEIS</name>
<dbReference type="EC" id="3.2.2.31" evidence="4 14"/>
<comment type="function">
    <text evidence="2">Adenine glycosylase active on G-A mispairs. MutY also corrects error-prone DNA synthesis past GO lesions which are due to the oxidatively damaged form of guanine: 7,8-dihydro-8-oxoguanine (8-oxo-dGTP).</text>
</comment>
<dbReference type="InterPro" id="IPR011257">
    <property type="entry name" value="DNA_glycosylase"/>
</dbReference>
<dbReference type="Pfam" id="PF10576">
    <property type="entry name" value="EndIII_4Fe-2S"/>
    <property type="match status" value="1"/>
</dbReference>
<dbReference type="PANTHER" id="PTHR42944">
    <property type="entry name" value="ADENINE DNA GLYCOSYLASE"/>
    <property type="match status" value="1"/>
</dbReference>
<dbReference type="InterPro" id="IPR004035">
    <property type="entry name" value="Endouclease-III_FeS-bd_BS"/>
</dbReference>
<dbReference type="InterPro" id="IPR029119">
    <property type="entry name" value="MutY_C"/>
</dbReference>
<keyword evidence="8 14" id="KW-0227">DNA damage</keyword>
<evidence type="ECO:0000256" key="6">
    <source>
        <dbReference type="ARBA" id="ARBA00022485"/>
    </source>
</evidence>
<keyword evidence="6" id="KW-0004">4Fe-4S</keyword>
<protein>
    <recommendedName>
        <fullName evidence="5 14">Adenine DNA glycosylase</fullName>
        <ecNumber evidence="4 14">3.2.2.31</ecNumber>
    </recommendedName>
</protein>
<dbReference type="GO" id="GO:0034039">
    <property type="term" value="F:8-oxo-7,8-dihydroguanine DNA N-glycosylase activity"/>
    <property type="evidence" value="ECO:0007669"/>
    <property type="project" value="TreeGrafter"/>
</dbReference>
<comment type="caution">
    <text evidence="15">The sequence shown here is derived from an EMBL/GenBank/DDBJ whole genome shotgun (WGS) entry which is preliminary data.</text>
</comment>
<dbReference type="InterPro" id="IPR023170">
    <property type="entry name" value="HhH_base_excis_C"/>
</dbReference>
<evidence type="ECO:0000256" key="10">
    <source>
        <dbReference type="ARBA" id="ARBA00023004"/>
    </source>
</evidence>
<dbReference type="EMBL" id="WJXO01000001">
    <property type="protein sequence ID" value="MRN38849.1"/>
    <property type="molecule type" value="Genomic_DNA"/>
</dbReference>
<dbReference type="InterPro" id="IPR003265">
    <property type="entry name" value="HhH-GPD_domain"/>
</dbReference>
<comment type="catalytic activity">
    <reaction evidence="1 14">
        <text>Hydrolyzes free adenine bases from 7,8-dihydro-8-oxoguanine:adenine mismatched double-stranded DNA, leaving an apurinic site.</text>
        <dbReference type="EC" id="3.2.2.31"/>
    </reaction>
</comment>
<keyword evidence="10 14" id="KW-0408">Iron</keyword>
<evidence type="ECO:0000256" key="14">
    <source>
        <dbReference type="RuleBase" id="RU365096"/>
    </source>
</evidence>
<dbReference type="GO" id="GO:0035485">
    <property type="term" value="F:adenine/guanine mispair binding"/>
    <property type="evidence" value="ECO:0007669"/>
    <property type="project" value="TreeGrafter"/>
</dbReference>
<dbReference type="GO" id="GO:0032357">
    <property type="term" value="F:oxidized purine DNA binding"/>
    <property type="evidence" value="ECO:0007669"/>
    <property type="project" value="TreeGrafter"/>
</dbReference>
<dbReference type="GO" id="GO:0000701">
    <property type="term" value="F:purine-specific mismatch base pair DNA N-glycosylase activity"/>
    <property type="evidence" value="ECO:0007669"/>
    <property type="project" value="UniProtKB-EC"/>
</dbReference>
<dbReference type="GO" id="GO:0006284">
    <property type="term" value="P:base-excision repair"/>
    <property type="evidence" value="ECO:0007669"/>
    <property type="project" value="UniProtKB-UniRule"/>
</dbReference>
<dbReference type="Pfam" id="PF00730">
    <property type="entry name" value="HhH-GPD"/>
    <property type="match status" value="1"/>
</dbReference>
<evidence type="ECO:0000256" key="12">
    <source>
        <dbReference type="ARBA" id="ARBA00023204"/>
    </source>
</evidence>
<evidence type="ECO:0000313" key="15">
    <source>
        <dbReference type="EMBL" id="MRN38849.1"/>
    </source>
</evidence>
<organism evidence="15 16">
    <name type="scientific">Neisseria brasiliensis</name>
    <dbReference type="NCBI Taxonomy" id="2666100"/>
    <lineage>
        <taxon>Bacteria</taxon>
        <taxon>Pseudomonadati</taxon>
        <taxon>Pseudomonadota</taxon>
        <taxon>Betaproteobacteria</taxon>
        <taxon>Neisseriales</taxon>
        <taxon>Neisseriaceae</taxon>
        <taxon>Neisseria</taxon>
    </lineage>
</organism>
<sequence length="349" mass="39741">MSQSATFSNRLIQWQRQHGRHHLPWQVKDPYAVWLSEIMLQQTQVATVLDYYPRFLNRFPDVESLANAAEDEVLSLWAGLGYYSRARNLRKAAKQVVAQFSGEFPQTRLELETLCGVGRSTAAAISAFAFNQRETILDGNVKRVLCRVYALDGNPQDKKFEKQLWQLAESLLPSESGDIPAYIQGLMDLGATVCKRTKPLCHECPMNDICEAKKQNRIAELPRKKTAVEVHTLPLYWLIVRNQAKQILLHKRPAKGIWGGLYCVPCFENLADLQQYAQVLNLDSDGLNEEATFTHHLTHRLLMITPFTTDERPSENVSDGLWVAQEDLADYGLPKPLLNYLNQAQKSLF</sequence>
<dbReference type="Proteomes" id="UP000486297">
    <property type="component" value="Unassembled WGS sequence"/>
</dbReference>
<evidence type="ECO:0000256" key="7">
    <source>
        <dbReference type="ARBA" id="ARBA00022723"/>
    </source>
</evidence>
<keyword evidence="13 14" id="KW-0326">Glycosidase</keyword>
<evidence type="ECO:0000256" key="2">
    <source>
        <dbReference type="ARBA" id="ARBA00002933"/>
    </source>
</evidence>
<dbReference type="RefSeq" id="WP_095503748.1">
    <property type="nucleotide sequence ID" value="NZ_CP046027.1"/>
</dbReference>
<dbReference type="InterPro" id="IPR005760">
    <property type="entry name" value="A/G_AdeGlyc_MutY"/>
</dbReference>
<dbReference type="SUPFAM" id="SSF48150">
    <property type="entry name" value="DNA-glycosylase"/>
    <property type="match status" value="1"/>
</dbReference>
<evidence type="ECO:0000256" key="9">
    <source>
        <dbReference type="ARBA" id="ARBA00022801"/>
    </source>
</evidence>
<dbReference type="InterPro" id="IPR044298">
    <property type="entry name" value="MIG/MutY"/>
</dbReference>
<keyword evidence="9" id="KW-0378">Hydrolase</keyword>
<dbReference type="SMART" id="SM00525">
    <property type="entry name" value="FES"/>
    <property type="match status" value="1"/>
</dbReference>
<dbReference type="PANTHER" id="PTHR42944:SF1">
    <property type="entry name" value="ADENINE DNA GLYCOSYLASE"/>
    <property type="match status" value="1"/>
</dbReference>
<proteinExistence type="inferred from homology"/>